<dbReference type="PROSITE" id="PS50013">
    <property type="entry name" value="CHROMO_2"/>
    <property type="match status" value="1"/>
</dbReference>
<evidence type="ECO:0000313" key="5">
    <source>
        <dbReference type="EMBL" id="CAI72334.1"/>
    </source>
</evidence>
<proteinExistence type="predicted"/>
<reference evidence="5" key="1">
    <citation type="journal article" date="2005" name="Proc. Natl. Acad. Sci. U.S.A.">
        <title>An ancestral oomycete locus contains late blight avirulence gene Avr3a, encoding a protein that is recognized in the host cytoplasm.</title>
        <authorList>
            <person name="Armstrong M.R."/>
            <person name="Whisson S.C."/>
            <person name="Pritchard L."/>
            <person name="Bos J.I.B."/>
            <person name="Venter E."/>
            <person name="Avrova A.O."/>
            <person name="Rehmany A.P."/>
            <person name="Bohme U."/>
            <person name="Brooks K."/>
            <person name="Cherevach I."/>
            <person name="Hamlin N."/>
            <person name="White B."/>
            <person name="Fraser A."/>
            <person name="Lord A."/>
            <person name="Quail M.A."/>
            <person name="Churcher C."/>
            <person name="Hall N."/>
            <person name="Berriman M."/>
            <person name="Kamoun S."/>
            <person name="Beyon J.L."/>
            <person name="Birch P.R.J."/>
        </authorList>
    </citation>
    <scope>NUCLEOTIDE SEQUENCE</scope>
</reference>
<dbReference type="GO" id="GO:0005634">
    <property type="term" value="C:nucleus"/>
    <property type="evidence" value="ECO:0007669"/>
    <property type="project" value="UniProtKB-SubCell"/>
</dbReference>
<dbReference type="Pfam" id="PF00385">
    <property type="entry name" value="Chromo"/>
    <property type="match status" value="1"/>
</dbReference>
<dbReference type="SUPFAM" id="SSF54160">
    <property type="entry name" value="Chromo domain-like"/>
    <property type="match status" value="1"/>
</dbReference>
<dbReference type="SMART" id="SM00298">
    <property type="entry name" value="CHROMO"/>
    <property type="match status" value="1"/>
</dbReference>
<comment type="subcellular location">
    <subcellularLocation>
        <location evidence="1">Nucleus</location>
    </subcellularLocation>
</comment>
<feature type="domain" description="Chromo" evidence="4">
    <location>
        <begin position="50"/>
        <end position="110"/>
    </location>
</feature>
<sequence>MGGERERSRRGRRRRTDADAVPASADSPRESPAEARPPPALLDEHGDLHFHVERLVARRRRQGRTQYLVKWRSYPHSQNAWEFEVILRKDCPEVVDAYDRAHHVPKRHHGVRQRHQALAASH</sequence>
<dbReference type="Gene3D" id="2.40.50.40">
    <property type="match status" value="1"/>
</dbReference>
<dbReference type="CDD" id="cd00024">
    <property type="entry name" value="CD_CSD"/>
    <property type="match status" value="1"/>
</dbReference>
<name>Q572E4_PHYIN</name>
<protein>
    <recommendedName>
        <fullName evidence="4">Chromo domain-containing protein</fullName>
    </recommendedName>
</protein>
<accession>Q572E4</accession>
<dbReference type="AlphaFoldDB" id="Q572E4"/>
<dbReference type="InterPro" id="IPR000953">
    <property type="entry name" value="Chromo/chromo_shadow_dom"/>
</dbReference>
<evidence type="ECO:0000256" key="3">
    <source>
        <dbReference type="SAM" id="MobiDB-lite"/>
    </source>
</evidence>
<organism evidence="5">
    <name type="scientific">Phytophthora infestans</name>
    <name type="common">Potato late blight agent</name>
    <name type="synonym">Botrytis infestans</name>
    <dbReference type="NCBI Taxonomy" id="4787"/>
    <lineage>
        <taxon>Eukaryota</taxon>
        <taxon>Sar</taxon>
        <taxon>Stramenopiles</taxon>
        <taxon>Oomycota</taxon>
        <taxon>Peronosporomycetes</taxon>
        <taxon>Peronosporales</taxon>
        <taxon>Peronosporaceae</taxon>
        <taxon>Phytophthora</taxon>
    </lineage>
</organism>
<evidence type="ECO:0000256" key="2">
    <source>
        <dbReference type="ARBA" id="ARBA00023242"/>
    </source>
</evidence>
<dbReference type="EMBL" id="AJ893357">
    <property type="protein sequence ID" value="CAI72334.1"/>
    <property type="molecule type" value="Genomic_DNA"/>
</dbReference>
<feature type="region of interest" description="Disordered" evidence="3">
    <location>
        <begin position="1"/>
        <end position="44"/>
    </location>
</feature>
<dbReference type="InterPro" id="IPR023780">
    <property type="entry name" value="Chromo_domain"/>
</dbReference>
<dbReference type="PANTHER" id="PTHR22812">
    <property type="entry name" value="CHROMOBOX PROTEIN"/>
    <property type="match status" value="1"/>
</dbReference>
<keyword evidence="2" id="KW-0539">Nucleus</keyword>
<dbReference type="InterPro" id="IPR016197">
    <property type="entry name" value="Chromo-like_dom_sf"/>
</dbReference>
<dbReference type="InterPro" id="IPR051219">
    <property type="entry name" value="Heterochromatin_chromo-domain"/>
</dbReference>
<evidence type="ECO:0000259" key="4">
    <source>
        <dbReference type="PROSITE" id="PS50013"/>
    </source>
</evidence>
<gene>
    <name evidence="5" type="ORF">PI49.0420</name>
</gene>
<evidence type="ECO:0000256" key="1">
    <source>
        <dbReference type="ARBA" id="ARBA00004123"/>
    </source>
</evidence>